<keyword evidence="1" id="KW-0732">Signal</keyword>
<evidence type="ECO:0000256" key="1">
    <source>
        <dbReference type="SAM" id="SignalP"/>
    </source>
</evidence>
<evidence type="ECO:0000313" key="3">
    <source>
        <dbReference type="Proteomes" id="UP000255508"/>
    </source>
</evidence>
<feature type="signal peptide" evidence="1">
    <location>
        <begin position="1"/>
        <end position="24"/>
    </location>
</feature>
<protein>
    <submittedName>
        <fullName evidence="2">Uncharacterized protein</fullName>
    </submittedName>
</protein>
<comment type="caution">
    <text evidence="2">The sequence shown here is derived from an EMBL/GenBank/DDBJ whole genome shotgun (WGS) entry which is preliminary data.</text>
</comment>
<organism evidence="2 3">
    <name type="scientific">endosymbiont of Lamellibrachia luymesi</name>
    <dbReference type="NCBI Taxonomy" id="2200907"/>
    <lineage>
        <taxon>Bacteria</taxon>
        <taxon>Pseudomonadati</taxon>
        <taxon>Pseudomonadota</taxon>
        <taxon>Gammaproteobacteria</taxon>
        <taxon>sulfur-oxidizing symbionts</taxon>
    </lineage>
</organism>
<evidence type="ECO:0000313" key="2">
    <source>
        <dbReference type="EMBL" id="RDH85317.1"/>
    </source>
</evidence>
<sequence>MRTLRKGFLLIFFGSLLWSMGAQATVVNVALNKTVTLNGEFFTGGWGGSTVVDASTVVDDVFLPRSTQ</sequence>
<gene>
    <name evidence="2" type="ORF">DIZ79_16775</name>
</gene>
<feature type="chain" id="PRO_5017058500" evidence="1">
    <location>
        <begin position="25"/>
        <end position="68"/>
    </location>
</feature>
<name>A0A370DLX4_9GAMM</name>
<proteinExistence type="predicted"/>
<accession>A0A370DLX4</accession>
<dbReference type="AlphaFoldDB" id="A0A370DLX4"/>
<dbReference type="Proteomes" id="UP000255508">
    <property type="component" value="Unassembled WGS sequence"/>
</dbReference>
<reference evidence="2 3" key="1">
    <citation type="journal article" date="2018" name="ISME J.">
        <title>Endosymbiont genomes yield clues of tubeworm success.</title>
        <authorList>
            <person name="Li Y."/>
            <person name="Liles M.R."/>
            <person name="Halanych K.M."/>
        </authorList>
    </citation>
    <scope>NUCLEOTIDE SEQUENCE [LARGE SCALE GENOMIC DNA]</scope>
    <source>
        <strain evidence="2">A1422</strain>
    </source>
</reference>
<dbReference type="EMBL" id="QFXD01000300">
    <property type="protein sequence ID" value="RDH85317.1"/>
    <property type="molecule type" value="Genomic_DNA"/>
</dbReference>